<feature type="domain" description="RZ-type" evidence="10">
    <location>
        <begin position="1616"/>
        <end position="1685"/>
    </location>
</feature>
<accession>A0A2R2MIQ9</accession>
<comment type="subcellular location">
    <subcellularLocation>
        <location evidence="1">Cytoplasm</location>
    </subcellularLocation>
</comment>
<evidence type="ECO:0000313" key="11">
    <source>
        <dbReference type="Proteomes" id="UP000085678"/>
    </source>
</evidence>
<dbReference type="Pfam" id="PF20173">
    <property type="entry name" value="ZnF_RZ-type"/>
    <property type="match status" value="1"/>
</dbReference>
<dbReference type="InterPro" id="IPR041677">
    <property type="entry name" value="DNA2/NAM7_AAA_11"/>
</dbReference>
<dbReference type="KEGG" id="lak:106174435"/>
<dbReference type="InterPro" id="IPR047187">
    <property type="entry name" value="SF1_C_Upf1"/>
</dbReference>
<dbReference type="GO" id="GO:0008270">
    <property type="term" value="F:zinc ion binding"/>
    <property type="evidence" value="ECO:0007669"/>
    <property type="project" value="UniProtKB-KW"/>
</dbReference>
<evidence type="ECO:0000256" key="5">
    <source>
        <dbReference type="ARBA" id="ARBA00022771"/>
    </source>
</evidence>
<keyword evidence="2" id="KW-0963">Cytoplasm</keyword>
<evidence type="ECO:0000256" key="8">
    <source>
        <dbReference type="SAM" id="Coils"/>
    </source>
</evidence>
<dbReference type="InterPro" id="IPR046439">
    <property type="entry name" value="ZF_RZ_dom"/>
</dbReference>
<keyword evidence="11" id="KW-1185">Reference proteome</keyword>
<dbReference type="InterPro" id="IPR045055">
    <property type="entry name" value="DNA2/NAM7-like"/>
</dbReference>
<dbReference type="GO" id="GO:0004386">
    <property type="term" value="F:helicase activity"/>
    <property type="evidence" value="ECO:0007669"/>
    <property type="project" value="InterPro"/>
</dbReference>
<dbReference type="InParanoid" id="A0A2R2MIQ9"/>
<dbReference type="SMART" id="SM00438">
    <property type="entry name" value="ZnF_NFX"/>
    <property type="match status" value="7"/>
</dbReference>
<keyword evidence="7" id="KW-0391">Immunity</keyword>
<reference evidence="12" key="1">
    <citation type="journal article" date="2015" name="Nat. Commun.">
        <title>The Lingula genome provides insights into brachiopod evolution and the origin of phosphate biomineralization.</title>
        <authorList>
            <person name="Luo Y.J."/>
            <person name="Takeuchi T."/>
            <person name="Koyanagi R."/>
            <person name="Yamada L."/>
            <person name="Kanda M."/>
            <person name="Khalturina M."/>
            <person name="Fujie M."/>
            <person name="Yamasaki S.I."/>
            <person name="Endo K."/>
            <person name="Satoh N."/>
        </authorList>
    </citation>
    <scope>NUCLEOTIDE SEQUENCE</scope>
</reference>
<dbReference type="SUPFAM" id="SSF52540">
    <property type="entry name" value="P-loop containing nucleoside triphosphate hydrolases"/>
    <property type="match status" value="1"/>
</dbReference>
<sequence length="1702" mass="193817">MGLESSIYKQEEFKEPIKDMLKIFRELLIRLPQAAVATVLGPLSMLGSTIIRLQVNSDIIDEDIELQLAEVNSLSEAILKTEQEGGAGCDMAVASDDQLPPDDFRNVPVFPTLDDINVKEEPFLRANKTLGGYRNVNHYLDVQFRLLREDFVRPLREGITKFSNLGSINRRDDRLQDIRIYHDVHVVNPVCTANGLVYRIRFDVSKLKGVRWESTKRLIFGSLVCLSLDHFQTFLFATVANRSPKDLAEGFLEVRFEQRMGEVHRISPATSFIMAETTAYFEACRHVLFGLQTIEEDEFPLERYIVRCEKEVAPPKYLMGRAGYRVAFDLSPLTVDPLVQRQKPLLQLEDGTDNDDFPVYSLAVESAQQVPALITSRWPSAEVFHLDESQMRALKTALTKEIAVIQGPPGTGKTYLGLKIARALLHNKAVWGGDTPVLVVCYTNHALDQFLEGIHTFIQNGIVRVGGRSKSKALEKFLIRNLKDEMRQNKKVPRGVHEGLNDARSEMKEIELQMENIVARIEQTDQGILHEDTLRPFIDRVHYRSLTEFRQPQGLDWPFEQTSQRNSNMVDWLGLGNNLYAPGDYRGFDEGERKEEGNEDEEEEEEVIDVEEEADMLQEQRIIDDEEEEADFSRRRRVVISDIPLALDFDNLSISEYGNTKDGEDMGWQVQNQTSKKRKKILKDGLRNKNAMSEDEAGEVGNVWTLSDKDRWRLYHLWITKYCTHLKEGIEGYEEQYEEVSARMREVKNQQDLMILKEAAVIGMTTTGAAKYRSILQEVQPKIVIVEEAAEVLEAHIVTSLTKSCQHLILIGDHKQLRPTPTVYDLAKKYNLDVCLFERMLNNGMQVNCLQLQHRMRPEIATLLRHIYPELQNHPSVEDAEDIRGVSKNMFFINHSYPEFKDGENKSRSNKHEAMFIVALCKYLLLQGYGASQITILTTYTGQLLQFKRIMPKTTFEGVRVSSVDNFQGEENDIILLSLVRSNTEGIMGFLAIQNRICVALSRAKKGFYVIGNFRLLAENSMWSQIIYDLRKYGSIGEGLHLYCQNHPEKEGILAKTDLDFKKAPEGGCMLPCEYRLPCGHVCKKVCHSYDKEHANHRCMEPCRKTICNRMHQCTKRCFEKCGKCMKMVDQVMPACGHKQSVACSVDPYLVSCNQPCDVKLPCGHKCSNKCGEDHTKKCDEVYPRLWPCGHVVTTYCHRTPETFPCPKRCEAILECGHKCAGECGKCRQGRLHMPCQQKCDRTLVCGHPCKDTCTKNCPPCQRPCENRCVHSKCQKTCGEPCVPCMEDCAWACKHHKCRKLCSEPCDRPPCNEPCSRMLRCKHPCIGLCGEPCPKFCRVCNREEVTKIFFGTEDEDDAHFVQLEDCKHYFEVSGLDQYFAMDSSDSKSMSIQLKCCPLCKTPIRRNLRYGRQINTQLANIELVKRKLSVDMHILLATRRHLQREISNIIGDSSGLTHAQNILADFESKITGGTFSADQLAFIENQINFIKKLSGMKLKLAVQRKKTQKYASELKDIMKELTSLHFWVVQPRSHMSEQETTQFSAETTRLALLGNWFIMKTQIENSGRTLPPELSDQFDRVKTLLCDKKPLSPEREAKVQRIYSDVKEACPASGLGITDTERQEIVQAMGLTQGHWFKCPNGHIYAIGDCGGAMEEATCPECKARIGGQSHRLRDDNQLAGEMDGAPHAAWSEAANLANYEGF</sequence>
<dbReference type="InterPro" id="IPR027417">
    <property type="entry name" value="P-loop_NTPase"/>
</dbReference>
<dbReference type="InterPro" id="IPR000967">
    <property type="entry name" value="Znf_NFX1"/>
</dbReference>
<dbReference type="OrthoDB" id="2423195at2759"/>
<dbReference type="RefSeq" id="XP_023929947.1">
    <property type="nucleotide sequence ID" value="XM_024074179.1"/>
</dbReference>
<dbReference type="GO" id="GO:0002376">
    <property type="term" value="P:immune system process"/>
    <property type="evidence" value="ECO:0007669"/>
    <property type="project" value="UniProtKB-KW"/>
</dbReference>
<dbReference type="CDD" id="cd18808">
    <property type="entry name" value="SF1_C_Upf1"/>
    <property type="match status" value="1"/>
</dbReference>
<dbReference type="Proteomes" id="UP000085678">
    <property type="component" value="Unplaced"/>
</dbReference>
<feature type="compositionally biased region" description="Basic and acidic residues" evidence="9">
    <location>
        <begin position="586"/>
        <end position="596"/>
    </location>
</feature>
<keyword evidence="4" id="KW-0677">Repeat</keyword>
<evidence type="ECO:0000256" key="6">
    <source>
        <dbReference type="ARBA" id="ARBA00022833"/>
    </source>
</evidence>
<dbReference type="InterPro" id="IPR057373">
    <property type="entry name" value="ZNFX1"/>
</dbReference>
<evidence type="ECO:0000256" key="4">
    <source>
        <dbReference type="ARBA" id="ARBA00022737"/>
    </source>
</evidence>
<feature type="compositionally biased region" description="Acidic residues" evidence="9">
    <location>
        <begin position="597"/>
        <end position="608"/>
    </location>
</feature>
<evidence type="ECO:0000313" key="12">
    <source>
        <dbReference type="RefSeq" id="XP_023929947.1"/>
    </source>
</evidence>
<evidence type="ECO:0000256" key="7">
    <source>
        <dbReference type="ARBA" id="ARBA00022859"/>
    </source>
</evidence>
<evidence type="ECO:0000259" key="10">
    <source>
        <dbReference type="PROSITE" id="PS51981"/>
    </source>
</evidence>
<organism evidence="11 12">
    <name type="scientific">Lingula anatina</name>
    <name type="common">Brachiopod</name>
    <name type="synonym">Lingula unguis</name>
    <dbReference type="NCBI Taxonomy" id="7574"/>
    <lineage>
        <taxon>Eukaryota</taxon>
        <taxon>Metazoa</taxon>
        <taxon>Spiralia</taxon>
        <taxon>Lophotrochozoa</taxon>
        <taxon>Brachiopoda</taxon>
        <taxon>Linguliformea</taxon>
        <taxon>Lingulata</taxon>
        <taxon>Lingulida</taxon>
        <taxon>Linguloidea</taxon>
        <taxon>Lingulidae</taxon>
        <taxon>Lingula</taxon>
    </lineage>
</organism>
<evidence type="ECO:0000256" key="9">
    <source>
        <dbReference type="SAM" id="MobiDB-lite"/>
    </source>
</evidence>
<dbReference type="GO" id="GO:0031380">
    <property type="term" value="C:nuclear RNA-directed RNA polymerase complex"/>
    <property type="evidence" value="ECO:0007669"/>
    <property type="project" value="TreeGrafter"/>
</dbReference>
<name>A0A2R2MIQ9_LINAN</name>
<dbReference type="PANTHER" id="PTHR10887:SF341">
    <property type="entry name" value="NFX1-TYPE ZINC FINGER-CONTAINING PROTEIN 1"/>
    <property type="match status" value="1"/>
</dbReference>
<dbReference type="Pfam" id="PF13086">
    <property type="entry name" value="AAA_11"/>
    <property type="match status" value="2"/>
</dbReference>
<dbReference type="GO" id="GO:0005737">
    <property type="term" value="C:cytoplasm"/>
    <property type="evidence" value="ECO:0007669"/>
    <property type="project" value="UniProtKB-SubCell"/>
</dbReference>
<gene>
    <name evidence="12" type="primary">LOC106174435</name>
</gene>
<keyword evidence="5" id="KW-0863">Zinc-finger</keyword>
<dbReference type="GO" id="GO:0031048">
    <property type="term" value="P:regulatory ncRNA-mediated heterochromatin formation"/>
    <property type="evidence" value="ECO:0007669"/>
    <property type="project" value="TreeGrafter"/>
</dbReference>
<dbReference type="InterPro" id="IPR041679">
    <property type="entry name" value="DNA2/NAM7-like_C"/>
</dbReference>
<feature type="coiled-coil region" evidence="8">
    <location>
        <begin position="723"/>
        <end position="750"/>
    </location>
</feature>
<protein>
    <submittedName>
        <fullName evidence="12">NFX1-type zinc finger-containing protein 1-like</fullName>
    </submittedName>
</protein>
<dbReference type="FunCoup" id="A0A2R2MIQ9">
    <property type="interactions" value="3"/>
</dbReference>
<dbReference type="GeneID" id="106174435"/>
<evidence type="ECO:0000256" key="2">
    <source>
        <dbReference type="ARBA" id="ARBA00022490"/>
    </source>
</evidence>
<evidence type="ECO:0000256" key="1">
    <source>
        <dbReference type="ARBA" id="ARBA00004496"/>
    </source>
</evidence>
<keyword evidence="6" id="KW-0862">Zinc</keyword>
<feature type="region of interest" description="Disordered" evidence="9">
    <location>
        <begin position="586"/>
        <end position="608"/>
    </location>
</feature>
<keyword evidence="8" id="KW-0175">Coiled coil</keyword>
<proteinExistence type="predicted"/>
<dbReference type="PROSITE" id="PS51981">
    <property type="entry name" value="ZF_RZ"/>
    <property type="match status" value="1"/>
</dbReference>
<reference evidence="12" key="2">
    <citation type="submission" date="2025-08" db="UniProtKB">
        <authorList>
            <consortium name="RefSeq"/>
        </authorList>
    </citation>
    <scope>IDENTIFICATION</scope>
</reference>
<keyword evidence="3" id="KW-0479">Metal-binding</keyword>
<dbReference type="FunFam" id="3.40.50.300:FF:000742">
    <property type="entry name" value="NFX1-type zinc finger-containing protein 1"/>
    <property type="match status" value="1"/>
</dbReference>
<dbReference type="Pfam" id="PF13087">
    <property type="entry name" value="AAA_12"/>
    <property type="match status" value="1"/>
</dbReference>
<dbReference type="CDD" id="cd17936">
    <property type="entry name" value="EEXXEc_NFX1"/>
    <property type="match status" value="1"/>
</dbReference>
<dbReference type="PANTHER" id="PTHR10887">
    <property type="entry name" value="DNA2/NAM7 HELICASE FAMILY"/>
    <property type="match status" value="1"/>
</dbReference>
<dbReference type="Gene3D" id="3.40.50.300">
    <property type="entry name" value="P-loop containing nucleotide triphosphate hydrolases"/>
    <property type="match status" value="3"/>
</dbReference>
<dbReference type="FunFam" id="3.40.50.300:FF:002692">
    <property type="entry name" value="Zinc finger, NFX1-type-containing 1"/>
    <property type="match status" value="1"/>
</dbReference>
<evidence type="ECO:0000256" key="3">
    <source>
        <dbReference type="ARBA" id="ARBA00022723"/>
    </source>
</evidence>
<dbReference type="Pfam" id="PF25396">
    <property type="entry name" value="ZNFX1"/>
    <property type="match status" value="1"/>
</dbReference>
<dbReference type="CDD" id="cd06008">
    <property type="entry name" value="NF-X1-zinc-finger"/>
    <property type="match status" value="1"/>
</dbReference>